<dbReference type="PIRSF" id="PIRSF038992">
    <property type="entry name" value="Aldolase_Ia"/>
    <property type="match status" value="1"/>
</dbReference>
<dbReference type="SMART" id="SM01133">
    <property type="entry name" value="DeoC"/>
    <property type="match status" value="1"/>
</dbReference>
<dbReference type="Proteomes" id="UP000054526">
    <property type="component" value="Unassembled WGS sequence"/>
</dbReference>
<dbReference type="PANTHER" id="PTHR47916:SF1">
    <property type="entry name" value="3-HYDROXY-5-PHOSPHONOOXYPENTANE-2,4-DIONE THIOLASE"/>
    <property type="match status" value="1"/>
</dbReference>
<dbReference type="InterPro" id="IPR050456">
    <property type="entry name" value="DeoC/FbaB_aldolase"/>
</dbReference>
<dbReference type="PANTHER" id="PTHR47916">
    <property type="entry name" value="FRUCTOSE-BISPHOSPHATE ALDOLASE CLASS 1"/>
    <property type="match status" value="1"/>
</dbReference>
<sequence>MSVSPRLNRMFSAQGKCFDVAIDHGFFNEFTFLAGIENMKQAVETIVDANPDCIQLSTGQARHLQSMKGKQKPGLVLRADAANIYGAELPKFLFSELIERAVEQAVVWDAVAVCVNLLSLPNQPELHHQCVRNISLLKKECEKYGMPLMVEPLVMLPNEQKGGYMVDGDIRKIMPLVRQGVELGADVIKADPCDDVSEYHRVIEIACGIPVLVRGGGRASDEEIMSRTVRLMEQGASGIVYGRNVVQHPNPAGMTKALMAIVHHGATAEQGLALLKGDGR</sequence>
<reference evidence="2 3" key="1">
    <citation type="submission" date="2014-12" db="EMBL/GenBank/DDBJ databases">
        <title>Draft genome sequence of Cohnella kolymensis strain B-2846.</title>
        <authorList>
            <person name="Karlyshev A.V."/>
            <person name="Kudryashova E.B."/>
        </authorList>
    </citation>
    <scope>NUCLEOTIDE SEQUENCE [LARGE SCALE GENOMIC DNA]</scope>
    <source>
        <strain evidence="2 3">VKM B-2846</strain>
    </source>
</reference>
<proteinExistence type="predicted"/>
<keyword evidence="3" id="KW-1185">Reference proteome</keyword>
<organism evidence="2 3">
    <name type="scientific">Cohnella kolymensis</name>
    <dbReference type="NCBI Taxonomy" id="1590652"/>
    <lineage>
        <taxon>Bacteria</taxon>
        <taxon>Bacillati</taxon>
        <taxon>Bacillota</taxon>
        <taxon>Bacilli</taxon>
        <taxon>Bacillales</taxon>
        <taxon>Paenibacillaceae</taxon>
        <taxon>Cohnella</taxon>
    </lineage>
</organism>
<name>A0ABR5A624_9BACL</name>
<dbReference type="Gene3D" id="3.20.20.70">
    <property type="entry name" value="Aldolase class I"/>
    <property type="match status" value="1"/>
</dbReference>
<dbReference type="InterPro" id="IPR041720">
    <property type="entry name" value="FbaB-like"/>
</dbReference>
<evidence type="ECO:0000313" key="3">
    <source>
        <dbReference type="Proteomes" id="UP000054526"/>
    </source>
</evidence>
<accession>A0ABR5A624</accession>
<evidence type="ECO:0000313" key="2">
    <source>
        <dbReference type="EMBL" id="KIL36509.1"/>
    </source>
</evidence>
<comment type="caution">
    <text evidence="2">The sequence shown here is derived from an EMBL/GenBank/DDBJ whole genome shotgun (WGS) entry which is preliminary data.</text>
</comment>
<dbReference type="InterPro" id="IPR002915">
    <property type="entry name" value="DeoC/FbaB/LacD_aldolase"/>
</dbReference>
<evidence type="ECO:0000313" key="1">
    <source>
        <dbReference type="EMBL" id="KIL35100.1"/>
    </source>
</evidence>
<dbReference type="Pfam" id="PF01791">
    <property type="entry name" value="DeoC"/>
    <property type="match status" value="1"/>
</dbReference>
<dbReference type="EMBL" id="JXAL01000007">
    <property type="protein sequence ID" value="KIL36509.1"/>
    <property type="molecule type" value="Genomic_DNA"/>
</dbReference>
<dbReference type="EMBL" id="JXAL01000024">
    <property type="protein sequence ID" value="KIL35100.1"/>
    <property type="molecule type" value="Genomic_DNA"/>
</dbReference>
<gene>
    <name evidence="2" type="ORF">SD71_07015</name>
    <name evidence="1" type="ORF">SD71_15755</name>
</gene>
<protein>
    <submittedName>
        <fullName evidence="2">Aldolase</fullName>
    </submittedName>
</protein>
<dbReference type="SUPFAM" id="SSF51569">
    <property type="entry name" value="Aldolase"/>
    <property type="match status" value="1"/>
</dbReference>
<dbReference type="InterPro" id="IPR013785">
    <property type="entry name" value="Aldolase_TIM"/>
</dbReference>